<dbReference type="AlphaFoldDB" id="A0A316AHI1"/>
<sequence>MKDIPKQIDLWAWQMSELYNALEGEIIRSIAKRMLNWHTDITDWQAQAMRDMDLYKKDIAEEVSKVTGIAAEEVERIFKEIGADTLNSVDDSVPYPTLEIPNDIDMVMRSYYNQCWSGIDNYVNQTLISTNYGYGSAITKAYTQTLNKTQALFNTGLYTLDEAMQASVRQLAAQGIRSTFIDKGGHTWSMERYVRTVMQSTLSNTYNELRTSRMEEYGIHTVVVTSHMGARKACTRIQGNVVDLRPVSEIPADSKYLSIYDPYWQADYGSPGGHRGCNCKHNWIEFIPGVNTNNQPKYDEKENELVRSLQKKQRTLERAVVKYKKNRMIADEFKDINSYKYYDRKVRGFQSKLRDLVSSNDYLARDYKREKVYTPLDTLIQTFNYQEIRPK</sequence>
<dbReference type="Pfam" id="PF06152">
    <property type="entry name" value="Phage_min_cap2"/>
    <property type="match status" value="1"/>
</dbReference>
<accession>A0A316AHI1</accession>
<proteinExistence type="predicted"/>
<dbReference type="Proteomes" id="UP000254051">
    <property type="component" value="Unassembled WGS sequence"/>
</dbReference>
<gene>
    <name evidence="2" type="ORF">SAMN05216529_10744</name>
</gene>
<dbReference type="EMBL" id="UHJJ01000007">
    <property type="protein sequence ID" value="SUQ14591.1"/>
    <property type="molecule type" value="Genomic_DNA"/>
</dbReference>
<dbReference type="OrthoDB" id="3197444at2"/>
<reference evidence="3" key="1">
    <citation type="submission" date="2017-07" db="EMBL/GenBank/DDBJ databases">
        <authorList>
            <person name="Varghese N."/>
            <person name="Submissions S."/>
        </authorList>
    </citation>
    <scope>NUCLEOTIDE SEQUENCE [LARGE SCALE GENOMIC DNA]</scope>
    <source>
        <strain evidence="3">NLAE-zl-C134</strain>
    </source>
</reference>
<feature type="coiled-coil region" evidence="1">
    <location>
        <begin position="298"/>
        <end position="326"/>
    </location>
</feature>
<name>A0A316AHI1_9FIRM</name>
<dbReference type="GO" id="GO:0005198">
    <property type="term" value="F:structural molecule activity"/>
    <property type="evidence" value="ECO:0007669"/>
    <property type="project" value="InterPro"/>
</dbReference>
<organism evidence="2 3">
    <name type="scientific">Faecalicatena contorta</name>
    <dbReference type="NCBI Taxonomy" id="39482"/>
    <lineage>
        <taxon>Bacteria</taxon>
        <taxon>Bacillati</taxon>
        <taxon>Bacillota</taxon>
        <taxon>Clostridia</taxon>
        <taxon>Lachnospirales</taxon>
        <taxon>Lachnospiraceae</taxon>
        <taxon>Faecalicatena</taxon>
    </lineage>
</organism>
<evidence type="ECO:0000256" key="1">
    <source>
        <dbReference type="SAM" id="Coils"/>
    </source>
</evidence>
<keyword evidence="3" id="KW-1185">Reference proteome</keyword>
<evidence type="ECO:0000313" key="3">
    <source>
        <dbReference type="Proteomes" id="UP000254051"/>
    </source>
</evidence>
<evidence type="ECO:0000313" key="2">
    <source>
        <dbReference type="EMBL" id="SUQ14591.1"/>
    </source>
</evidence>
<protein>
    <submittedName>
        <fullName evidence="2">Phage minor capsid protein 2</fullName>
    </submittedName>
</protein>
<keyword evidence="1" id="KW-0175">Coiled coil</keyword>
<dbReference type="RefSeq" id="WP_109711625.1">
    <property type="nucleotide sequence ID" value="NZ_QGDS01000007.1"/>
</dbReference>
<dbReference type="InterPro" id="IPR009319">
    <property type="entry name" value="Phage_A118_VSP1"/>
</dbReference>